<dbReference type="PANTHER" id="PTHR32285">
    <property type="entry name" value="PROTEIN TRICHOME BIREFRINGENCE-LIKE 9-RELATED"/>
    <property type="match status" value="1"/>
</dbReference>
<evidence type="ECO:0000259" key="11">
    <source>
        <dbReference type="Pfam" id="PF13839"/>
    </source>
</evidence>
<sequence>MPALALAHDHHVSQPLPLRSPGGPRRGSPTTAPQGVHLRHTAQPQPGKEGHQRRHRRRRFARQTTVHNYIYQSHYISSRRLVAAAASDMGENTQELADHGLCSHPRKLLSCSLFALFTLSLIYFIFYSSPSSFASYADLFDQFKTQRATKNTSLPPPLAWLQCDYSDGKWVWDDSVTGPRYDSENCDMKSTEKCVVNGKPDKGYLHWRWQPAGCNLTALDPAGFLRLVRGKRLAFVGDSTARNQAEALVCYLSTVARPETAHRYEERLGRKFWRWVFPAPHGVSVSTYWSPLLVRAEGHSEDYAMTQEAVVLDALTEPWTADADAMDVVVVSAGHWFPRPAMYYEDGEVVGVYSRPDLNKTDIGYLGPYRKVLRRTLEYISANSTGDTLVAVATIAPGHFDPGRSWNHRDACSRTKPYEAVEAEVAAADAEMRKVVLEEVAAAAAAAGRRRRGVRFEALDVTRLATLRPDGHPGPYLFAHAYDRRPVPETVANDCLHWCAPGLVDTFNDILAKMIVAGG</sequence>
<evidence type="ECO:0000256" key="9">
    <source>
        <dbReference type="SAM" id="MobiDB-lite"/>
    </source>
</evidence>
<comment type="subcellular location">
    <subcellularLocation>
        <location evidence="1">Golgi apparatus membrane</location>
        <topology evidence="1">Single-pass type II membrane protein</topology>
    </subcellularLocation>
</comment>
<feature type="region of interest" description="Disordered" evidence="9">
    <location>
        <begin position="1"/>
        <end position="62"/>
    </location>
</feature>
<evidence type="ECO:0000256" key="1">
    <source>
        <dbReference type="ARBA" id="ARBA00004323"/>
    </source>
</evidence>
<name>A0A2T7E107_9POAL</name>
<keyword evidence="6 10" id="KW-1133">Transmembrane helix</keyword>
<feature type="transmembrane region" description="Helical" evidence="10">
    <location>
        <begin position="108"/>
        <end position="126"/>
    </location>
</feature>
<dbReference type="Pfam" id="PF13839">
    <property type="entry name" value="PC-Esterase"/>
    <property type="match status" value="1"/>
</dbReference>
<keyword evidence="5" id="KW-0735">Signal-anchor</keyword>
<dbReference type="GO" id="GO:1990538">
    <property type="term" value="F:xylan O-acetyltransferase activity"/>
    <property type="evidence" value="ECO:0007669"/>
    <property type="project" value="UniProtKB-ARBA"/>
</dbReference>
<feature type="domain" description="Trichome birefringence-like C-terminal" evidence="11">
    <location>
        <begin position="216"/>
        <end position="514"/>
    </location>
</feature>
<proteinExistence type="inferred from homology"/>
<evidence type="ECO:0000256" key="10">
    <source>
        <dbReference type="SAM" id="Phobius"/>
    </source>
</evidence>
<evidence type="ECO:0000259" key="12">
    <source>
        <dbReference type="Pfam" id="PF14416"/>
    </source>
</evidence>
<evidence type="ECO:0000256" key="8">
    <source>
        <dbReference type="ARBA" id="ARBA00023136"/>
    </source>
</evidence>
<feature type="domain" description="Trichome birefringence-like N-terminal" evidence="12">
    <location>
        <begin position="162"/>
        <end position="215"/>
    </location>
</feature>
<gene>
    <name evidence="13" type="ORF">GQ55_4G281500</name>
</gene>
<dbReference type="Pfam" id="PF14416">
    <property type="entry name" value="PMR5N"/>
    <property type="match status" value="1"/>
</dbReference>
<evidence type="ECO:0000256" key="6">
    <source>
        <dbReference type="ARBA" id="ARBA00022989"/>
    </source>
</evidence>
<dbReference type="InterPro" id="IPR025846">
    <property type="entry name" value="TBL_N"/>
</dbReference>
<evidence type="ECO:0000313" key="14">
    <source>
        <dbReference type="Proteomes" id="UP000244336"/>
    </source>
</evidence>
<keyword evidence="14" id="KW-1185">Reference proteome</keyword>
<dbReference type="EMBL" id="CM009752">
    <property type="protein sequence ID" value="PUZ61510.1"/>
    <property type="molecule type" value="Genomic_DNA"/>
</dbReference>
<feature type="compositionally biased region" description="Low complexity" evidence="9">
    <location>
        <begin position="15"/>
        <end position="29"/>
    </location>
</feature>
<evidence type="ECO:0000256" key="3">
    <source>
        <dbReference type="ARBA" id="ARBA00022679"/>
    </source>
</evidence>
<organism evidence="13 14">
    <name type="scientific">Panicum hallii var. hallii</name>
    <dbReference type="NCBI Taxonomy" id="1504633"/>
    <lineage>
        <taxon>Eukaryota</taxon>
        <taxon>Viridiplantae</taxon>
        <taxon>Streptophyta</taxon>
        <taxon>Embryophyta</taxon>
        <taxon>Tracheophyta</taxon>
        <taxon>Spermatophyta</taxon>
        <taxon>Magnoliopsida</taxon>
        <taxon>Liliopsida</taxon>
        <taxon>Poales</taxon>
        <taxon>Poaceae</taxon>
        <taxon>PACMAD clade</taxon>
        <taxon>Panicoideae</taxon>
        <taxon>Panicodae</taxon>
        <taxon>Paniceae</taxon>
        <taxon>Panicinae</taxon>
        <taxon>Panicum</taxon>
        <taxon>Panicum sect. Panicum</taxon>
    </lineage>
</organism>
<dbReference type="Gramene" id="PUZ61510">
    <property type="protein sequence ID" value="PUZ61510"/>
    <property type="gene ID" value="GQ55_4G281500"/>
</dbReference>
<dbReference type="AlphaFoldDB" id="A0A2T7E107"/>
<dbReference type="InterPro" id="IPR026057">
    <property type="entry name" value="TBL_C"/>
</dbReference>
<dbReference type="OrthoDB" id="630188at2759"/>
<dbReference type="GO" id="GO:0000139">
    <property type="term" value="C:Golgi membrane"/>
    <property type="evidence" value="ECO:0007669"/>
    <property type="project" value="UniProtKB-SubCell"/>
</dbReference>
<evidence type="ECO:0000256" key="5">
    <source>
        <dbReference type="ARBA" id="ARBA00022968"/>
    </source>
</evidence>
<dbReference type="Proteomes" id="UP000244336">
    <property type="component" value="Chromosome 4"/>
</dbReference>
<keyword evidence="7" id="KW-0333">Golgi apparatus</keyword>
<reference evidence="13 14" key="1">
    <citation type="submission" date="2018-04" db="EMBL/GenBank/DDBJ databases">
        <title>WGS assembly of Panicum hallii var. hallii HAL2.</title>
        <authorList>
            <person name="Lovell J."/>
            <person name="Jenkins J."/>
            <person name="Lowry D."/>
            <person name="Mamidi S."/>
            <person name="Sreedasyam A."/>
            <person name="Weng X."/>
            <person name="Barry K."/>
            <person name="Bonette J."/>
            <person name="Campitelli B."/>
            <person name="Daum C."/>
            <person name="Gordon S."/>
            <person name="Gould B."/>
            <person name="Lipzen A."/>
            <person name="MacQueen A."/>
            <person name="Palacio-Mejia J."/>
            <person name="Plott C."/>
            <person name="Shakirov E."/>
            <person name="Shu S."/>
            <person name="Yoshinaga Y."/>
            <person name="Zane M."/>
            <person name="Rokhsar D."/>
            <person name="Grimwood J."/>
            <person name="Schmutz J."/>
            <person name="Juenger T."/>
        </authorList>
    </citation>
    <scope>NUCLEOTIDE SEQUENCE [LARGE SCALE GENOMIC DNA]</scope>
    <source>
        <strain evidence="14">cv. HAL2</strain>
    </source>
</reference>
<keyword evidence="3" id="KW-0808">Transferase</keyword>
<protein>
    <submittedName>
        <fullName evidence="13">Uncharacterized protein</fullName>
    </submittedName>
</protein>
<dbReference type="InterPro" id="IPR029962">
    <property type="entry name" value="TBL"/>
</dbReference>
<evidence type="ECO:0000313" key="13">
    <source>
        <dbReference type="EMBL" id="PUZ61510.1"/>
    </source>
</evidence>
<feature type="compositionally biased region" description="Basic residues" evidence="9">
    <location>
        <begin position="51"/>
        <end position="61"/>
    </location>
</feature>
<dbReference type="PANTHER" id="PTHR32285:SF156">
    <property type="entry name" value="TRICHOME BIREFRINGENCE-LIKE N-TERMINAL DOMAIN-CONTAINING PROTEIN"/>
    <property type="match status" value="1"/>
</dbReference>
<keyword evidence="4 10" id="KW-0812">Transmembrane</keyword>
<evidence type="ECO:0000256" key="2">
    <source>
        <dbReference type="ARBA" id="ARBA00007727"/>
    </source>
</evidence>
<evidence type="ECO:0000256" key="7">
    <source>
        <dbReference type="ARBA" id="ARBA00023034"/>
    </source>
</evidence>
<keyword evidence="8 10" id="KW-0472">Membrane</keyword>
<accession>A0A2T7E107</accession>
<comment type="similarity">
    <text evidence="2">Belongs to the PC-esterase family. TBL subfamily.</text>
</comment>
<dbReference type="STRING" id="1504633.A0A2T7E107"/>
<evidence type="ECO:0000256" key="4">
    <source>
        <dbReference type="ARBA" id="ARBA00022692"/>
    </source>
</evidence>